<accession>M5FZN6</accession>
<name>M5FZN6_DACPD</name>
<gene>
    <name evidence="3" type="ORF">DACRYDRAFT_15932</name>
</gene>
<dbReference type="GeneID" id="63686212"/>
<dbReference type="RefSeq" id="XP_040628871.1">
    <property type="nucleotide sequence ID" value="XM_040771150.1"/>
</dbReference>
<feature type="compositionally biased region" description="Polar residues" evidence="1">
    <location>
        <begin position="65"/>
        <end position="85"/>
    </location>
</feature>
<evidence type="ECO:0000313" key="3">
    <source>
        <dbReference type="EMBL" id="EJU01974.1"/>
    </source>
</evidence>
<organism evidence="3 4">
    <name type="scientific">Dacryopinax primogenitus (strain DJM 731)</name>
    <name type="common">Brown rot fungus</name>
    <dbReference type="NCBI Taxonomy" id="1858805"/>
    <lineage>
        <taxon>Eukaryota</taxon>
        <taxon>Fungi</taxon>
        <taxon>Dikarya</taxon>
        <taxon>Basidiomycota</taxon>
        <taxon>Agaricomycotina</taxon>
        <taxon>Dacrymycetes</taxon>
        <taxon>Dacrymycetales</taxon>
        <taxon>Dacrymycetaceae</taxon>
        <taxon>Dacryopinax</taxon>
    </lineage>
</organism>
<sequence length="376" mass="41266">MIPEEDERVTGWIHTRMKLLFPDCVPLKENDNNNDDGDDDEADNGKQGKCGGEGGKEAEEGRAEPSSSAGTGTMHGSRTWHWTTRAQHKKRAREEKKERRKLEEPGSARDISNDTMQTHAQSNNMLTLSTPLMNAMSINEGNVTPAALNTMSISDTPMHLTLARGMKMAGDASPPPTTTNTSPTVIASPVMTTSAVPAGAVEITLPSIMPLPPASPNPHIDDGTVRPPHPFDVPIMQLCACIQNLFMYASATPGQPWTYVPRPYAEDEEIKYEQLVMVNGERELVTAKWDNHEREGLMSLDCPVDLAALPEEAQMWEATCIKIILKGGNNTMNMQAIGIFLRKWWNHLFLTVISIAFAVAISLLQGQIKKLKGGSK</sequence>
<feature type="region of interest" description="Disordered" evidence="1">
    <location>
        <begin position="22"/>
        <end position="116"/>
    </location>
</feature>
<keyword evidence="2" id="KW-0472">Membrane</keyword>
<evidence type="ECO:0000313" key="4">
    <source>
        <dbReference type="Proteomes" id="UP000030653"/>
    </source>
</evidence>
<dbReference type="AlphaFoldDB" id="M5FZN6"/>
<protein>
    <submittedName>
        <fullName evidence="3">Uncharacterized protein</fullName>
    </submittedName>
</protein>
<evidence type="ECO:0000256" key="1">
    <source>
        <dbReference type="SAM" id="MobiDB-lite"/>
    </source>
</evidence>
<keyword evidence="4" id="KW-1185">Reference proteome</keyword>
<feature type="compositionally biased region" description="Acidic residues" evidence="1">
    <location>
        <begin position="32"/>
        <end position="42"/>
    </location>
</feature>
<feature type="compositionally biased region" description="Basic and acidic residues" evidence="1">
    <location>
        <begin position="92"/>
        <end position="107"/>
    </location>
</feature>
<keyword evidence="2" id="KW-1133">Transmembrane helix</keyword>
<dbReference type="EMBL" id="JH795863">
    <property type="protein sequence ID" value="EJU01974.1"/>
    <property type="molecule type" value="Genomic_DNA"/>
</dbReference>
<keyword evidence="2" id="KW-0812">Transmembrane</keyword>
<feature type="compositionally biased region" description="Basic and acidic residues" evidence="1">
    <location>
        <begin position="54"/>
        <end position="63"/>
    </location>
</feature>
<dbReference type="Proteomes" id="UP000030653">
    <property type="component" value="Unassembled WGS sequence"/>
</dbReference>
<reference evidence="3 4" key="1">
    <citation type="journal article" date="2012" name="Science">
        <title>The Paleozoic origin of enzymatic lignin decomposition reconstructed from 31 fungal genomes.</title>
        <authorList>
            <person name="Floudas D."/>
            <person name="Binder M."/>
            <person name="Riley R."/>
            <person name="Barry K."/>
            <person name="Blanchette R.A."/>
            <person name="Henrissat B."/>
            <person name="Martinez A.T."/>
            <person name="Otillar R."/>
            <person name="Spatafora J.W."/>
            <person name="Yadav J.S."/>
            <person name="Aerts A."/>
            <person name="Benoit I."/>
            <person name="Boyd A."/>
            <person name="Carlson A."/>
            <person name="Copeland A."/>
            <person name="Coutinho P.M."/>
            <person name="de Vries R.P."/>
            <person name="Ferreira P."/>
            <person name="Findley K."/>
            <person name="Foster B."/>
            <person name="Gaskell J."/>
            <person name="Glotzer D."/>
            <person name="Gorecki P."/>
            <person name="Heitman J."/>
            <person name="Hesse C."/>
            <person name="Hori C."/>
            <person name="Igarashi K."/>
            <person name="Jurgens J.A."/>
            <person name="Kallen N."/>
            <person name="Kersten P."/>
            <person name="Kohler A."/>
            <person name="Kuees U."/>
            <person name="Kumar T.K.A."/>
            <person name="Kuo A."/>
            <person name="LaButti K."/>
            <person name="Larrondo L.F."/>
            <person name="Lindquist E."/>
            <person name="Ling A."/>
            <person name="Lombard V."/>
            <person name="Lucas S."/>
            <person name="Lundell T."/>
            <person name="Martin R."/>
            <person name="McLaughlin D.J."/>
            <person name="Morgenstern I."/>
            <person name="Morin E."/>
            <person name="Murat C."/>
            <person name="Nagy L.G."/>
            <person name="Nolan M."/>
            <person name="Ohm R.A."/>
            <person name="Patyshakuliyeva A."/>
            <person name="Rokas A."/>
            <person name="Ruiz-Duenas F.J."/>
            <person name="Sabat G."/>
            <person name="Salamov A."/>
            <person name="Samejima M."/>
            <person name="Schmutz J."/>
            <person name="Slot J.C."/>
            <person name="St John F."/>
            <person name="Stenlid J."/>
            <person name="Sun H."/>
            <person name="Sun S."/>
            <person name="Syed K."/>
            <person name="Tsang A."/>
            <person name="Wiebenga A."/>
            <person name="Young D."/>
            <person name="Pisabarro A."/>
            <person name="Eastwood D.C."/>
            <person name="Martin F."/>
            <person name="Cullen D."/>
            <person name="Grigoriev I.V."/>
            <person name="Hibbett D.S."/>
        </authorList>
    </citation>
    <scope>NUCLEOTIDE SEQUENCE [LARGE SCALE GENOMIC DNA]</scope>
    <source>
        <strain evidence="3 4">DJM-731 SS1</strain>
    </source>
</reference>
<feature type="transmembrane region" description="Helical" evidence="2">
    <location>
        <begin position="344"/>
        <end position="364"/>
    </location>
</feature>
<evidence type="ECO:0000256" key="2">
    <source>
        <dbReference type="SAM" id="Phobius"/>
    </source>
</evidence>
<proteinExistence type="predicted"/>
<dbReference type="HOGENOM" id="CLU_735697_0_0_1"/>